<dbReference type="AlphaFoldDB" id="A0A5M3MRT9"/>
<dbReference type="GeneID" id="19209014"/>
<dbReference type="RefSeq" id="XP_007767477.1">
    <property type="nucleotide sequence ID" value="XM_007769287.1"/>
</dbReference>
<gene>
    <name evidence="2" type="ORF">CONPUDRAFT_72245</name>
</gene>
<sequence length="199" mass="22240">MSSGEIYQELVLSAEESLAIEYTFTAALAMAVYDYVWNLTIPLSNQTCKRNHFLKRHDESDGVFFPGFALWTLSQLVTTIIMFLLQATQAFNVSIICHLIAVGYHVNVEIDFFGFNSCNLELPPSIMWSTPATCAILLAYELFLCGLVLRVFFAMLFNSVSQLLPDSAALVLTCISGVLQTVVINMIGPWMILNLRSSY</sequence>
<name>A0A5M3MRT9_CONPW</name>
<reference evidence="3" key="1">
    <citation type="journal article" date="2012" name="Science">
        <title>The Paleozoic origin of enzymatic lignin decomposition reconstructed from 31 fungal genomes.</title>
        <authorList>
            <person name="Floudas D."/>
            <person name="Binder M."/>
            <person name="Riley R."/>
            <person name="Barry K."/>
            <person name="Blanchette R.A."/>
            <person name="Henrissat B."/>
            <person name="Martinez A.T."/>
            <person name="Otillar R."/>
            <person name="Spatafora J.W."/>
            <person name="Yadav J.S."/>
            <person name="Aerts A."/>
            <person name="Benoit I."/>
            <person name="Boyd A."/>
            <person name="Carlson A."/>
            <person name="Copeland A."/>
            <person name="Coutinho P.M."/>
            <person name="de Vries R.P."/>
            <person name="Ferreira P."/>
            <person name="Findley K."/>
            <person name="Foster B."/>
            <person name="Gaskell J."/>
            <person name="Glotzer D."/>
            <person name="Gorecki P."/>
            <person name="Heitman J."/>
            <person name="Hesse C."/>
            <person name="Hori C."/>
            <person name="Igarashi K."/>
            <person name="Jurgens J.A."/>
            <person name="Kallen N."/>
            <person name="Kersten P."/>
            <person name="Kohler A."/>
            <person name="Kuees U."/>
            <person name="Kumar T.K.A."/>
            <person name="Kuo A."/>
            <person name="LaButti K."/>
            <person name="Larrondo L.F."/>
            <person name="Lindquist E."/>
            <person name="Ling A."/>
            <person name="Lombard V."/>
            <person name="Lucas S."/>
            <person name="Lundell T."/>
            <person name="Martin R."/>
            <person name="McLaughlin D.J."/>
            <person name="Morgenstern I."/>
            <person name="Morin E."/>
            <person name="Murat C."/>
            <person name="Nagy L.G."/>
            <person name="Nolan M."/>
            <person name="Ohm R.A."/>
            <person name="Patyshakuliyeva A."/>
            <person name="Rokas A."/>
            <person name="Ruiz-Duenas F.J."/>
            <person name="Sabat G."/>
            <person name="Salamov A."/>
            <person name="Samejima M."/>
            <person name="Schmutz J."/>
            <person name="Slot J.C."/>
            <person name="St John F."/>
            <person name="Stenlid J."/>
            <person name="Sun H."/>
            <person name="Sun S."/>
            <person name="Syed K."/>
            <person name="Tsang A."/>
            <person name="Wiebenga A."/>
            <person name="Young D."/>
            <person name="Pisabarro A."/>
            <person name="Eastwood D.C."/>
            <person name="Martin F."/>
            <person name="Cullen D."/>
            <person name="Grigoriev I.V."/>
            <person name="Hibbett D.S."/>
        </authorList>
    </citation>
    <scope>NUCLEOTIDE SEQUENCE [LARGE SCALE GENOMIC DNA]</scope>
    <source>
        <strain evidence="3">RWD-64-598 SS2</strain>
    </source>
</reference>
<dbReference type="KEGG" id="cput:CONPUDRAFT_72245"/>
<proteinExistence type="predicted"/>
<feature type="transmembrane region" description="Helical" evidence="1">
    <location>
        <begin position="134"/>
        <end position="157"/>
    </location>
</feature>
<feature type="transmembrane region" description="Helical" evidence="1">
    <location>
        <begin position="62"/>
        <end position="85"/>
    </location>
</feature>
<evidence type="ECO:0000313" key="3">
    <source>
        <dbReference type="Proteomes" id="UP000053558"/>
    </source>
</evidence>
<protein>
    <submittedName>
        <fullName evidence="2">Uncharacterized protein</fullName>
    </submittedName>
</protein>
<evidence type="ECO:0000256" key="1">
    <source>
        <dbReference type="SAM" id="Phobius"/>
    </source>
</evidence>
<accession>A0A5M3MRT9</accession>
<dbReference type="EMBL" id="JH711577">
    <property type="protein sequence ID" value="EIW81869.1"/>
    <property type="molecule type" value="Genomic_DNA"/>
</dbReference>
<feature type="transmembrane region" description="Helical" evidence="1">
    <location>
        <begin position="20"/>
        <end position="41"/>
    </location>
</feature>
<comment type="caution">
    <text evidence="2">The sequence shown here is derived from an EMBL/GenBank/DDBJ whole genome shotgun (WGS) entry which is preliminary data.</text>
</comment>
<feature type="transmembrane region" description="Helical" evidence="1">
    <location>
        <begin position="169"/>
        <end position="193"/>
    </location>
</feature>
<keyword evidence="1" id="KW-0812">Transmembrane</keyword>
<dbReference type="Proteomes" id="UP000053558">
    <property type="component" value="Unassembled WGS sequence"/>
</dbReference>
<organism evidence="2 3">
    <name type="scientific">Coniophora puteana (strain RWD-64-598)</name>
    <name type="common">Brown rot fungus</name>
    <dbReference type="NCBI Taxonomy" id="741705"/>
    <lineage>
        <taxon>Eukaryota</taxon>
        <taxon>Fungi</taxon>
        <taxon>Dikarya</taxon>
        <taxon>Basidiomycota</taxon>
        <taxon>Agaricomycotina</taxon>
        <taxon>Agaricomycetes</taxon>
        <taxon>Agaricomycetidae</taxon>
        <taxon>Boletales</taxon>
        <taxon>Coniophorineae</taxon>
        <taxon>Coniophoraceae</taxon>
        <taxon>Coniophora</taxon>
    </lineage>
</organism>
<keyword evidence="1" id="KW-1133">Transmembrane helix</keyword>
<keyword evidence="1" id="KW-0472">Membrane</keyword>
<keyword evidence="3" id="KW-1185">Reference proteome</keyword>
<evidence type="ECO:0000313" key="2">
    <source>
        <dbReference type="EMBL" id="EIW81869.1"/>
    </source>
</evidence>